<dbReference type="OrthoDB" id="580767at2"/>
<dbReference type="Gene3D" id="3.40.50.300">
    <property type="entry name" value="P-loop containing nucleotide triphosphate hydrolases"/>
    <property type="match status" value="2"/>
</dbReference>
<proteinExistence type="predicted"/>
<comment type="caution">
    <text evidence="2">The sequence shown here is derived from an EMBL/GenBank/DDBJ whole genome shotgun (WGS) entry which is preliminary data.</text>
</comment>
<dbReference type="EMBL" id="VCHX02000120">
    <property type="protein sequence ID" value="TPQ21326.1"/>
    <property type="molecule type" value="Genomic_DNA"/>
</dbReference>
<sequence length="1230" mass="135014">MPDANPIDPPGPFVFFLATSENLGLSTTLRNVADILAEANRSVLLVDGRSGADGASAPPRPEPGQVRTAAAPDAQALAALAADPVAAAYDHVLIEAPVPDGPETAEQVSAAAYADALVISFAMTAWSIDGAAALAEDMTLSRAGRPVRLLTLGLKSDIGVHDRLRQARERVRRKFAPLAQALGGSDIPLLEIPYNPMYQDSRSLAVEAEDAGTVTGLRPYYERLADWLRTRRTARLTDVTVVHSMRHAPWAAWLRDRLAAKGVRTELRRADMYAGERPGRGAALLFLSPDDADDTLLTQIGALSHTDVRIVLVDEPFPHTEAAHHERIDLRGTTEDEALRLLYTGLGLGAVEPGDAGAGARFPRLPETTNVASRNSDFIDRDALLATLDEQLLAAGRDGACLVLHGPSGWGKSEAAHELCHRYGAGYDVVWWVRAWERERVERGLTRLAGRLGIPEERLGTPDDDGLSRLLTRLSRRDDDMGSWLIVYDGVPDPAELRGLLPVPHEHGHVLITSRVPPREETSAGSSGDPGARPPQLTPLAIPPMTPEEARALLDEWAPEITEPQAGQIGNVVDFVPHALHIAAHCLAERTAVHRRDDHLNPDAALRAAVGDLLAEYRGGKTELLRHTEAVSPVAVMVQVARRVVQATPGAAAWRAESPEHDALGWLLGAASLLTGRGMGLELLRSRRILSELARDDDAADQPPADAQRQPDDVQLPDEHMVSVALWALARVGLLDVDFDRKEQPLAQHHGLRDLIRAGLEPDERRHIESVLRGILAEYAPQEHQDLPADWAREVYSLRLWQDTRPRVRRSLLRHLNALSQRAEAADLDRLLDIAGRAEQEWRADGDEQSPEYLRLLNLTARAHRLRGDYDRSRRLAQDALRGHRRLLGITHPRTLLSADSYAATLRTLGRFEDALLELRPALEQLTLLLGWKHPATIQVEHNLALTEALTGRVGGALTRLQERFRYRQAVGGADDAVAWNAADLLAYLYRSAGRDGEARDLLRQRLRRYGETWDVARLKTEVGLAVSERRLADGFPAVKDPRYGYELAHERDRRALKLYVSRFGPDRFDTLRCQFSYAADLHALGKADEAEQQARQCGDTLARRLGAGHPYTGLCQVRHGVYLRATGEVRLAEEVGRSAANLLTHKLGHAHPWVAAAENSLAVTVAAAGRTDEAADLAHTALTRLRDLGVGHRPDGRRVGAHHERLTGTDTSRPTPPSGYDIDLELPEL</sequence>
<feature type="region of interest" description="Disordered" evidence="1">
    <location>
        <begin position="1190"/>
        <end position="1230"/>
    </location>
</feature>
<accession>A0A505DLP6</accession>
<protein>
    <submittedName>
        <fullName evidence="2">Tetratricopeptide repeat protein</fullName>
    </submittedName>
</protein>
<feature type="compositionally biased region" description="Basic and acidic residues" evidence="1">
    <location>
        <begin position="1190"/>
        <end position="1208"/>
    </location>
</feature>
<dbReference type="Pfam" id="PF13424">
    <property type="entry name" value="TPR_12"/>
    <property type="match status" value="1"/>
</dbReference>
<reference evidence="2 3" key="1">
    <citation type="submission" date="2019-06" db="EMBL/GenBank/DDBJ databases">
        <title>Streptomyces sporangiiformans sp. nov., a novel actinomycete isolated from soil in Mount Song.</title>
        <authorList>
            <person name="Han L."/>
        </authorList>
    </citation>
    <scope>NUCLEOTIDE SEQUENCE [LARGE SCALE GENOMIC DNA]</scope>
    <source>
        <strain evidence="2 3">NEAU-SSA 1</strain>
    </source>
</reference>
<feature type="compositionally biased region" description="Pro residues" evidence="1">
    <location>
        <begin position="532"/>
        <end position="542"/>
    </location>
</feature>
<name>A0A505DLP6_9ACTN</name>
<dbReference type="InterPro" id="IPR011990">
    <property type="entry name" value="TPR-like_helical_dom_sf"/>
</dbReference>
<dbReference type="AlphaFoldDB" id="A0A505DLP6"/>
<dbReference type="NCBIfam" id="NF040586">
    <property type="entry name" value="FxSxx_TPR"/>
    <property type="match status" value="1"/>
</dbReference>
<feature type="region of interest" description="Disordered" evidence="1">
    <location>
        <begin position="512"/>
        <end position="542"/>
    </location>
</feature>
<dbReference type="Gene3D" id="1.25.40.10">
    <property type="entry name" value="Tetratricopeptide repeat domain"/>
    <property type="match status" value="2"/>
</dbReference>
<feature type="region of interest" description="Disordered" evidence="1">
    <location>
        <begin position="695"/>
        <end position="715"/>
    </location>
</feature>
<keyword evidence="3" id="KW-1185">Reference proteome</keyword>
<dbReference type="RefSeq" id="WP_119101082.1">
    <property type="nucleotide sequence ID" value="NZ_QXMJ01000120.1"/>
</dbReference>
<dbReference type="Proteomes" id="UP000317378">
    <property type="component" value="Unassembled WGS sequence"/>
</dbReference>
<gene>
    <name evidence="2" type="ORF">FGD71_015725</name>
</gene>
<evidence type="ECO:0000256" key="1">
    <source>
        <dbReference type="SAM" id="MobiDB-lite"/>
    </source>
</evidence>
<dbReference type="SUPFAM" id="SSF52540">
    <property type="entry name" value="P-loop containing nucleoside triphosphate hydrolases"/>
    <property type="match status" value="2"/>
</dbReference>
<evidence type="ECO:0000313" key="3">
    <source>
        <dbReference type="Proteomes" id="UP000317378"/>
    </source>
</evidence>
<dbReference type="SUPFAM" id="SSF48452">
    <property type="entry name" value="TPR-like"/>
    <property type="match status" value="2"/>
</dbReference>
<organism evidence="2 3">
    <name type="scientific">Streptomyces sporangiiformans</name>
    <dbReference type="NCBI Taxonomy" id="2315329"/>
    <lineage>
        <taxon>Bacteria</taxon>
        <taxon>Bacillati</taxon>
        <taxon>Actinomycetota</taxon>
        <taxon>Actinomycetes</taxon>
        <taxon>Kitasatosporales</taxon>
        <taxon>Streptomycetaceae</taxon>
        <taxon>Streptomyces</taxon>
    </lineage>
</organism>
<feature type="region of interest" description="Disordered" evidence="1">
    <location>
        <begin position="49"/>
        <end position="69"/>
    </location>
</feature>
<dbReference type="InterPro" id="IPR027417">
    <property type="entry name" value="P-loop_NTPase"/>
</dbReference>
<dbReference type="PANTHER" id="PTHR46082:SF6">
    <property type="entry name" value="AAA+ ATPASE DOMAIN-CONTAINING PROTEIN-RELATED"/>
    <property type="match status" value="1"/>
</dbReference>
<evidence type="ECO:0000313" key="2">
    <source>
        <dbReference type="EMBL" id="TPQ21326.1"/>
    </source>
</evidence>
<dbReference type="InterPro" id="IPR053137">
    <property type="entry name" value="NLR-like"/>
</dbReference>
<dbReference type="PANTHER" id="PTHR46082">
    <property type="entry name" value="ATP/GTP-BINDING PROTEIN-RELATED"/>
    <property type="match status" value="1"/>
</dbReference>